<dbReference type="Proteomes" id="UP000617340">
    <property type="component" value="Unassembled WGS sequence"/>
</dbReference>
<dbReference type="AlphaFoldDB" id="A0A834MW03"/>
<keyword evidence="2" id="KW-1185">Reference proteome</keyword>
<evidence type="ECO:0000313" key="1">
    <source>
        <dbReference type="EMBL" id="KAF7387345.1"/>
    </source>
</evidence>
<name>A0A834MW03_VESGE</name>
<protein>
    <submittedName>
        <fullName evidence="1">Uncharacterized protein</fullName>
    </submittedName>
</protein>
<reference evidence="1" key="1">
    <citation type="journal article" date="2020" name="G3 (Bethesda)">
        <title>High-Quality Assemblies for Three Invasive Social Wasps from the &lt;i&gt;Vespula&lt;/i&gt; Genus.</title>
        <authorList>
            <person name="Harrop T.W.R."/>
            <person name="Guhlin J."/>
            <person name="McLaughlin G.M."/>
            <person name="Permina E."/>
            <person name="Stockwell P."/>
            <person name="Gilligan J."/>
            <person name="Le Lec M.F."/>
            <person name="Gruber M.A.M."/>
            <person name="Quinn O."/>
            <person name="Lovegrove M."/>
            <person name="Duncan E.J."/>
            <person name="Remnant E.J."/>
            <person name="Van Eeckhoven J."/>
            <person name="Graham B."/>
            <person name="Knapp R.A."/>
            <person name="Langford K.W."/>
            <person name="Kronenberg Z."/>
            <person name="Press M.O."/>
            <person name="Eacker S.M."/>
            <person name="Wilson-Rankin E.E."/>
            <person name="Purcell J."/>
            <person name="Lester P.J."/>
            <person name="Dearden P.K."/>
        </authorList>
    </citation>
    <scope>NUCLEOTIDE SEQUENCE</scope>
    <source>
        <strain evidence="1">Linc-1</strain>
    </source>
</reference>
<gene>
    <name evidence="1" type="ORF">HZH68_013022</name>
</gene>
<organism evidence="1 2">
    <name type="scientific">Vespula germanica</name>
    <name type="common">German yellow jacket</name>
    <name type="synonym">Paravespula germanica</name>
    <dbReference type="NCBI Taxonomy" id="30212"/>
    <lineage>
        <taxon>Eukaryota</taxon>
        <taxon>Metazoa</taxon>
        <taxon>Ecdysozoa</taxon>
        <taxon>Arthropoda</taxon>
        <taxon>Hexapoda</taxon>
        <taxon>Insecta</taxon>
        <taxon>Pterygota</taxon>
        <taxon>Neoptera</taxon>
        <taxon>Endopterygota</taxon>
        <taxon>Hymenoptera</taxon>
        <taxon>Apocrita</taxon>
        <taxon>Aculeata</taxon>
        <taxon>Vespoidea</taxon>
        <taxon>Vespidae</taxon>
        <taxon>Vespinae</taxon>
        <taxon>Vespula</taxon>
    </lineage>
</organism>
<accession>A0A834MW03</accession>
<evidence type="ECO:0000313" key="2">
    <source>
        <dbReference type="Proteomes" id="UP000617340"/>
    </source>
</evidence>
<sequence length="73" mass="8645">MPHSASGKISRKDLKAMTENYQEQELRKLVAKNVTDNYHLRGSVKFLKRMLHITSRKIPRKDLKTIFIIYETQ</sequence>
<proteinExistence type="predicted"/>
<dbReference type="EMBL" id="JACSDZ010000014">
    <property type="protein sequence ID" value="KAF7387345.1"/>
    <property type="molecule type" value="Genomic_DNA"/>
</dbReference>
<comment type="caution">
    <text evidence="1">The sequence shown here is derived from an EMBL/GenBank/DDBJ whole genome shotgun (WGS) entry which is preliminary data.</text>
</comment>